<evidence type="ECO:0000313" key="3">
    <source>
        <dbReference type="EMBL" id="CAG9796229.1"/>
    </source>
</evidence>
<evidence type="ECO:0000256" key="1">
    <source>
        <dbReference type="SAM" id="Coils"/>
    </source>
</evidence>
<dbReference type="Proteomes" id="UP001153714">
    <property type="component" value="Chromosome 8"/>
</dbReference>
<evidence type="ECO:0000256" key="2">
    <source>
        <dbReference type="SAM" id="MobiDB-lite"/>
    </source>
</evidence>
<keyword evidence="1" id="KW-0175">Coiled coil</keyword>
<reference evidence="3" key="1">
    <citation type="submission" date="2021-12" db="EMBL/GenBank/DDBJ databases">
        <authorList>
            <person name="King R."/>
        </authorList>
    </citation>
    <scope>NUCLEOTIDE SEQUENCE</scope>
</reference>
<dbReference type="AlphaFoldDB" id="A0A9N9RGF0"/>
<protein>
    <submittedName>
        <fullName evidence="3">Uncharacterized protein</fullName>
    </submittedName>
</protein>
<keyword evidence="4" id="KW-1185">Reference proteome</keyword>
<dbReference type="EMBL" id="OU893339">
    <property type="protein sequence ID" value="CAG9796229.1"/>
    <property type="molecule type" value="Genomic_DNA"/>
</dbReference>
<feature type="compositionally biased region" description="Basic residues" evidence="2">
    <location>
        <begin position="167"/>
        <end position="185"/>
    </location>
</feature>
<feature type="coiled-coil region" evidence="1">
    <location>
        <begin position="70"/>
        <end position="97"/>
    </location>
</feature>
<proteinExistence type="predicted"/>
<evidence type="ECO:0000313" key="4">
    <source>
        <dbReference type="Proteomes" id="UP001153714"/>
    </source>
</evidence>
<feature type="region of interest" description="Disordered" evidence="2">
    <location>
        <begin position="139"/>
        <end position="185"/>
    </location>
</feature>
<sequence>MSIHILILDYSGYFCGGDNSTRGVVSLPGSPRGINTSVPVVGSAESLVTRVLAEQGLGAYCDADFVRNTSREMQEALEMTQEQMDRAAHQLMVQEKNLKLQNQQPQVDDIWAVTGRHFSSTIPPFSPTSDDAATTLQTVIAPTPHADAPRDSQNGGKERTQNGAPKTAKRHSHHRRKRKRKPVLV</sequence>
<accession>A0A9N9RGF0</accession>
<name>A0A9N9RGF0_9NEOP</name>
<organism evidence="3 4">
    <name type="scientific">Diatraea saccharalis</name>
    <name type="common">sugarcane borer</name>
    <dbReference type="NCBI Taxonomy" id="40085"/>
    <lineage>
        <taxon>Eukaryota</taxon>
        <taxon>Metazoa</taxon>
        <taxon>Ecdysozoa</taxon>
        <taxon>Arthropoda</taxon>
        <taxon>Hexapoda</taxon>
        <taxon>Insecta</taxon>
        <taxon>Pterygota</taxon>
        <taxon>Neoptera</taxon>
        <taxon>Endopterygota</taxon>
        <taxon>Lepidoptera</taxon>
        <taxon>Glossata</taxon>
        <taxon>Ditrysia</taxon>
        <taxon>Pyraloidea</taxon>
        <taxon>Crambidae</taxon>
        <taxon>Crambinae</taxon>
        <taxon>Diatraea</taxon>
    </lineage>
</organism>
<gene>
    <name evidence="3" type="ORF">DIATSA_LOCUS13430</name>
</gene>
<dbReference type="OrthoDB" id="431720at2759"/>
<reference evidence="3" key="2">
    <citation type="submission" date="2022-10" db="EMBL/GenBank/DDBJ databases">
        <authorList>
            <consortium name="ENA_rothamsted_submissions"/>
            <consortium name="culmorum"/>
            <person name="King R."/>
        </authorList>
    </citation>
    <scope>NUCLEOTIDE SEQUENCE</scope>
</reference>